<evidence type="ECO:0000256" key="1">
    <source>
        <dbReference type="SAM" id="Phobius"/>
    </source>
</evidence>
<name>A0A6J4SUL2_9BACT</name>
<evidence type="ECO:0000313" key="2">
    <source>
        <dbReference type="EMBL" id="CAA9505737.1"/>
    </source>
</evidence>
<feature type="non-terminal residue" evidence="2">
    <location>
        <position position="1"/>
    </location>
</feature>
<organism evidence="2">
    <name type="scientific">uncultured Segetibacter sp</name>
    <dbReference type="NCBI Taxonomy" id="481133"/>
    <lineage>
        <taxon>Bacteria</taxon>
        <taxon>Pseudomonadati</taxon>
        <taxon>Bacteroidota</taxon>
        <taxon>Chitinophagia</taxon>
        <taxon>Chitinophagales</taxon>
        <taxon>Chitinophagaceae</taxon>
        <taxon>Segetibacter</taxon>
        <taxon>environmental samples</taxon>
    </lineage>
</organism>
<keyword evidence="1" id="KW-0472">Membrane</keyword>
<gene>
    <name evidence="2" type="ORF">AVDCRST_MAG96-2207</name>
</gene>
<keyword evidence="1" id="KW-0812">Transmembrane</keyword>
<sequence>LVNVKDKYFRSRRAKKFDIQYQLQIKKSIESFNLFVNVFSFLSFLFFAVGTR</sequence>
<proteinExistence type="predicted"/>
<reference evidence="2" key="1">
    <citation type="submission" date="2020-02" db="EMBL/GenBank/DDBJ databases">
        <authorList>
            <person name="Meier V. D."/>
        </authorList>
    </citation>
    <scope>NUCLEOTIDE SEQUENCE</scope>
    <source>
        <strain evidence="2">AVDCRST_MAG96</strain>
    </source>
</reference>
<keyword evidence="1" id="KW-1133">Transmembrane helix</keyword>
<feature type="transmembrane region" description="Helical" evidence="1">
    <location>
        <begin position="32"/>
        <end position="50"/>
    </location>
</feature>
<dbReference type="AlphaFoldDB" id="A0A6J4SUL2"/>
<accession>A0A6J4SUL2</accession>
<dbReference type="EMBL" id="CADCVN010000851">
    <property type="protein sequence ID" value="CAA9505737.1"/>
    <property type="molecule type" value="Genomic_DNA"/>
</dbReference>
<protein>
    <submittedName>
        <fullName evidence="2">Uncharacterized protein</fullName>
    </submittedName>
</protein>